<keyword evidence="5 6" id="KW-0472">Membrane</keyword>
<evidence type="ECO:0000256" key="6">
    <source>
        <dbReference type="SAM" id="Phobius"/>
    </source>
</evidence>
<dbReference type="EMBL" id="JAVFHQ010000005">
    <property type="protein sequence ID" value="KAK4549172.1"/>
    <property type="molecule type" value="Genomic_DNA"/>
</dbReference>
<evidence type="ECO:0000313" key="7">
    <source>
        <dbReference type="EMBL" id="KAK4549172.1"/>
    </source>
</evidence>
<gene>
    <name evidence="7" type="ORF">LTR36_007630</name>
</gene>
<evidence type="ECO:0008006" key="9">
    <source>
        <dbReference type="Google" id="ProtNLM"/>
    </source>
</evidence>
<evidence type="ECO:0000313" key="8">
    <source>
        <dbReference type="Proteomes" id="UP001324427"/>
    </source>
</evidence>
<dbReference type="Gene3D" id="1.20.1740.10">
    <property type="entry name" value="Amino acid/polyamine transporter I"/>
    <property type="match status" value="1"/>
</dbReference>
<accession>A0AAV9JVY6</accession>
<sequence>MAKDELNIVEAPRDGVYDDDKAVSSDVPTKYRGTATDQHDMLVLGKKQVLRRNFKFITMLGFASTVMVAWEILPIISVFALEDGGTPVVFWGLLVGTIGMTFVYASLAEMASMCPTAGGQYHWVSEFAPPRFQKGLSYSVGWLLAIGWQVYLAGVCFMVGGVIQGLIALNVPDYQWHAYHATLLTIAIIAFSIVFNTALAVRLPLIEGVVLILHVAGLFAIIIPLWIMAPRGNSHETLLVFTDNGGWGNTGLSSMIGLTSIVGLLIGYDCSVHMCKWSLTVL</sequence>
<feature type="transmembrane region" description="Helical" evidence="6">
    <location>
        <begin position="208"/>
        <end position="227"/>
    </location>
</feature>
<evidence type="ECO:0000256" key="4">
    <source>
        <dbReference type="ARBA" id="ARBA00022989"/>
    </source>
</evidence>
<reference evidence="7 8" key="1">
    <citation type="submission" date="2021-11" db="EMBL/GenBank/DDBJ databases">
        <title>Black yeast isolated from Biological Soil Crust.</title>
        <authorList>
            <person name="Kurbessoian T."/>
        </authorList>
    </citation>
    <scope>NUCLEOTIDE SEQUENCE [LARGE SCALE GENOMIC DNA]</scope>
    <source>
        <strain evidence="7 8">CCFEE 5522</strain>
    </source>
</reference>
<proteinExistence type="predicted"/>
<dbReference type="InterPro" id="IPR002293">
    <property type="entry name" value="AA/rel_permease1"/>
</dbReference>
<evidence type="ECO:0000256" key="2">
    <source>
        <dbReference type="ARBA" id="ARBA00022448"/>
    </source>
</evidence>
<organism evidence="7 8">
    <name type="scientific">Oleoguttula mirabilis</name>
    <dbReference type="NCBI Taxonomy" id="1507867"/>
    <lineage>
        <taxon>Eukaryota</taxon>
        <taxon>Fungi</taxon>
        <taxon>Dikarya</taxon>
        <taxon>Ascomycota</taxon>
        <taxon>Pezizomycotina</taxon>
        <taxon>Dothideomycetes</taxon>
        <taxon>Dothideomycetidae</taxon>
        <taxon>Mycosphaerellales</taxon>
        <taxon>Teratosphaeriaceae</taxon>
        <taxon>Oleoguttula</taxon>
    </lineage>
</organism>
<evidence type="ECO:0000256" key="5">
    <source>
        <dbReference type="ARBA" id="ARBA00023136"/>
    </source>
</evidence>
<feature type="transmembrane region" description="Helical" evidence="6">
    <location>
        <begin position="179"/>
        <end position="201"/>
    </location>
</feature>
<feature type="transmembrane region" description="Helical" evidence="6">
    <location>
        <begin position="88"/>
        <end position="107"/>
    </location>
</feature>
<keyword evidence="3 6" id="KW-0812">Transmembrane</keyword>
<name>A0AAV9JVY6_9PEZI</name>
<comment type="subcellular location">
    <subcellularLocation>
        <location evidence="1">Membrane</location>
        <topology evidence="1">Multi-pass membrane protein</topology>
    </subcellularLocation>
</comment>
<keyword evidence="8" id="KW-1185">Reference proteome</keyword>
<evidence type="ECO:0000256" key="1">
    <source>
        <dbReference type="ARBA" id="ARBA00004141"/>
    </source>
</evidence>
<dbReference type="GO" id="GO:0016020">
    <property type="term" value="C:membrane"/>
    <property type="evidence" value="ECO:0007669"/>
    <property type="project" value="UniProtKB-SubCell"/>
</dbReference>
<keyword evidence="2" id="KW-0813">Transport</keyword>
<feature type="transmembrane region" description="Helical" evidence="6">
    <location>
        <begin position="140"/>
        <end position="167"/>
    </location>
</feature>
<dbReference type="AlphaFoldDB" id="A0AAV9JVY6"/>
<protein>
    <recommendedName>
        <fullName evidence="9">Amino acid transporter</fullName>
    </recommendedName>
</protein>
<dbReference type="PANTHER" id="PTHR45649">
    <property type="entry name" value="AMINO-ACID PERMEASE BAT1"/>
    <property type="match status" value="1"/>
</dbReference>
<comment type="caution">
    <text evidence="7">The sequence shown here is derived from an EMBL/GenBank/DDBJ whole genome shotgun (WGS) entry which is preliminary data.</text>
</comment>
<evidence type="ECO:0000256" key="3">
    <source>
        <dbReference type="ARBA" id="ARBA00022692"/>
    </source>
</evidence>
<dbReference type="PANTHER" id="PTHR45649:SF41">
    <property type="entry name" value="TRANSPORTER, PUTATIVE (EUROFUNG)-RELATED"/>
    <property type="match status" value="1"/>
</dbReference>
<feature type="transmembrane region" description="Helical" evidence="6">
    <location>
        <begin position="56"/>
        <end position="76"/>
    </location>
</feature>
<keyword evidence="4 6" id="KW-1133">Transmembrane helix</keyword>
<dbReference type="Proteomes" id="UP001324427">
    <property type="component" value="Unassembled WGS sequence"/>
</dbReference>
<dbReference type="GO" id="GO:0022857">
    <property type="term" value="F:transmembrane transporter activity"/>
    <property type="evidence" value="ECO:0007669"/>
    <property type="project" value="InterPro"/>
</dbReference>
<feature type="transmembrane region" description="Helical" evidence="6">
    <location>
        <begin position="247"/>
        <end position="268"/>
    </location>
</feature>
<dbReference type="Pfam" id="PF13520">
    <property type="entry name" value="AA_permease_2"/>
    <property type="match status" value="1"/>
</dbReference>